<dbReference type="PANTHER" id="PTHR43877:SF5">
    <property type="entry name" value="BLL8307 PROTEIN"/>
    <property type="match status" value="1"/>
</dbReference>
<keyword evidence="1" id="KW-0808">Transferase</keyword>
<dbReference type="AlphaFoldDB" id="A0A0D2BBH1"/>
<organism evidence="4 5">
    <name type="scientific">Verruconis gallopava</name>
    <dbReference type="NCBI Taxonomy" id="253628"/>
    <lineage>
        <taxon>Eukaryota</taxon>
        <taxon>Fungi</taxon>
        <taxon>Dikarya</taxon>
        <taxon>Ascomycota</taxon>
        <taxon>Pezizomycotina</taxon>
        <taxon>Dothideomycetes</taxon>
        <taxon>Pleosporomycetidae</taxon>
        <taxon>Venturiales</taxon>
        <taxon>Sympoventuriaceae</taxon>
        <taxon>Verruconis</taxon>
    </lineage>
</organism>
<dbReference type="OrthoDB" id="41532at2759"/>
<dbReference type="Pfam" id="PF00583">
    <property type="entry name" value="Acetyltransf_1"/>
    <property type="match status" value="1"/>
</dbReference>
<dbReference type="Gene3D" id="3.40.630.30">
    <property type="match status" value="1"/>
</dbReference>
<feature type="domain" description="N-acetyltransferase" evidence="3">
    <location>
        <begin position="17"/>
        <end position="171"/>
    </location>
</feature>
<reference evidence="4 5" key="1">
    <citation type="submission" date="2015-01" db="EMBL/GenBank/DDBJ databases">
        <title>The Genome Sequence of Ochroconis gallopava CBS43764.</title>
        <authorList>
            <consortium name="The Broad Institute Genomics Platform"/>
            <person name="Cuomo C."/>
            <person name="de Hoog S."/>
            <person name="Gorbushina A."/>
            <person name="Stielow B."/>
            <person name="Teixiera M."/>
            <person name="Abouelleil A."/>
            <person name="Chapman S.B."/>
            <person name="Priest M."/>
            <person name="Young S.K."/>
            <person name="Wortman J."/>
            <person name="Nusbaum C."/>
            <person name="Birren B."/>
        </authorList>
    </citation>
    <scope>NUCLEOTIDE SEQUENCE [LARGE SCALE GENOMIC DNA]</scope>
    <source>
        <strain evidence="4 5">CBS 43764</strain>
    </source>
</reference>
<evidence type="ECO:0000313" key="5">
    <source>
        <dbReference type="Proteomes" id="UP000053259"/>
    </source>
</evidence>
<dbReference type="InterPro" id="IPR000182">
    <property type="entry name" value="GNAT_dom"/>
</dbReference>
<dbReference type="CDD" id="cd04301">
    <property type="entry name" value="NAT_SF"/>
    <property type="match status" value="1"/>
</dbReference>
<protein>
    <recommendedName>
        <fullName evidence="3">N-acetyltransferase domain-containing protein</fullName>
    </recommendedName>
</protein>
<dbReference type="EMBL" id="KN847530">
    <property type="protein sequence ID" value="KIW08674.1"/>
    <property type="molecule type" value="Genomic_DNA"/>
</dbReference>
<evidence type="ECO:0000256" key="2">
    <source>
        <dbReference type="ARBA" id="ARBA00023315"/>
    </source>
</evidence>
<dbReference type="GO" id="GO:0016747">
    <property type="term" value="F:acyltransferase activity, transferring groups other than amino-acyl groups"/>
    <property type="evidence" value="ECO:0007669"/>
    <property type="project" value="InterPro"/>
</dbReference>
<keyword evidence="5" id="KW-1185">Reference proteome</keyword>
<dbReference type="PROSITE" id="PS51186">
    <property type="entry name" value="GNAT"/>
    <property type="match status" value="1"/>
</dbReference>
<evidence type="ECO:0000259" key="3">
    <source>
        <dbReference type="PROSITE" id="PS51186"/>
    </source>
</evidence>
<gene>
    <name evidence="4" type="ORF">PV09_00625</name>
</gene>
<dbReference type="RefSeq" id="XP_016218543.1">
    <property type="nucleotide sequence ID" value="XM_016353390.1"/>
</dbReference>
<dbReference type="VEuPathDB" id="FungiDB:PV09_00625"/>
<keyword evidence="2" id="KW-0012">Acyltransferase</keyword>
<evidence type="ECO:0000313" key="4">
    <source>
        <dbReference type="EMBL" id="KIW08674.1"/>
    </source>
</evidence>
<dbReference type="InterPro" id="IPR050832">
    <property type="entry name" value="Bact_Acetyltransf"/>
</dbReference>
<evidence type="ECO:0000256" key="1">
    <source>
        <dbReference type="ARBA" id="ARBA00022679"/>
    </source>
</evidence>
<dbReference type="SUPFAM" id="SSF55729">
    <property type="entry name" value="Acyl-CoA N-acyltransferases (Nat)"/>
    <property type="match status" value="1"/>
</dbReference>
<dbReference type="InterPro" id="IPR016181">
    <property type="entry name" value="Acyl_CoA_acyltransferase"/>
</dbReference>
<dbReference type="GeneID" id="27308598"/>
<dbReference type="Proteomes" id="UP000053259">
    <property type="component" value="Unassembled WGS sequence"/>
</dbReference>
<dbReference type="InParanoid" id="A0A0D2BBH1"/>
<accession>A0A0D2BBH1</accession>
<dbReference type="PANTHER" id="PTHR43877">
    <property type="entry name" value="AMINOALKYLPHOSPHONATE N-ACETYLTRANSFERASE-RELATED-RELATED"/>
    <property type="match status" value="1"/>
</dbReference>
<sequence length="173" mass="19103">MATNSADSSRQSNLSDIIIKKDNLSNQQVISLLNDHFESLEMGNRVSGQKGYVLGLSALQKPDVTVYTAWNQSGQLMGCGALKEISHTHGEIKSVRTIPMYLRKGIATALVQHILDVARHRGYHRVSLETGTREEFSAARALYARSGFVPCEAFEGYEDASSETSMFMTCLLK</sequence>
<proteinExistence type="predicted"/>
<dbReference type="HOGENOM" id="CLU_013985_11_8_1"/>
<name>A0A0D2BBH1_9PEZI</name>